<evidence type="ECO:0000256" key="5">
    <source>
        <dbReference type="ARBA" id="ARBA00082680"/>
    </source>
</evidence>
<dbReference type="PANTHER" id="PTHR36427:SF4">
    <property type="entry name" value="RIBOSOMAL PROTEIN L1P_L10E FAMILY"/>
    <property type="match status" value="1"/>
</dbReference>
<evidence type="ECO:0000313" key="7">
    <source>
        <dbReference type="EMBL" id="CAL1380124.1"/>
    </source>
</evidence>
<accession>A0AAV2E2T0</accession>
<dbReference type="Gene3D" id="3.40.50.790">
    <property type="match status" value="1"/>
</dbReference>
<feature type="compositionally biased region" description="Gly residues" evidence="6">
    <location>
        <begin position="138"/>
        <end position="149"/>
    </location>
</feature>
<evidence type="ECO:0000256" key="6">
    <source>
        <dbReference type="SAM" id="MobiDB-lite"/>
    </source>
</evidence>
<evidence type="ECO:0000313" key="8">
    <source>
        <dbReference type="Proteomes" id="UP001497516"/>
    </source>
</evidence>
<gene>
    <name evidence="7" type="ORF">LTRI10_LOCUS21592</name>
</gene>
<comment type="function">
    <text evidence="4">This protein binds directly to 23S ribosomal RNA.</text>
</comment>
<name>A0AAV2E2T0_9ROSI</name>
<reference evidence="7 8" key="1">
    <citation type="submission" date="2024-04" db="EMBL/GenBank/DDBJ databases">
        <authorList>
            <person name="Fracassetti M."/>
        </authorList>
    </citation>
    <scope>NUCLEOTIDE SEQUENCE [LARGE SCALE GENOMIC DNA]</scope>
</reference>
<evidence type="ECO:0000256" key="4">
    <source>
        <dbReference type="ARBA" id="ARBA00057875"/>
    </source>
</evidence>
<dbReference type="GO" id="GO:0005840">
    <property type="term" value="C:ribosome"/>
    <property type="evidence" value="ECO:0007669"/>
    <property type="project" value="UniProtKB-KW"/>
</dbReference>
<feature type="region of interest" description="Disordered" evidence="6">
    <location>
        <begin position="124"/>
        <end position="160"/>
    </location>
</feature>
<dbReference type="InterPro" id="IPR023674">
    <property type="entry name" value="Ribosomal_uL1-like"/>
</dbReference>
<feature type="compositionally biased region" description="Basic and acidic residues" evidence="6">
    <location>
        <begin position="151"/>
        <end position="160"/>
    </location>
</feature>
<dbReference type="InterPro" id="IPR016095">
    <property type="entry name" value="Ribosomal_uL1_3-a/b-sand"/>
</dbReference>
<dbReference type="CDD" id="cd00403">
    <property type="entry name" value="Ribosomal_L1"/>
    <property type="match status" value="1"/>
</dbReference>
<evidence type="ECO:0000256" key="1">
    <source>
        <dbReference type="ARBA" id="ARBA00010531"/>
    </source>
</evidence>
<dbReference type="EMBL" id="OZ034817">
    <property type="protein sequence ID" value="CAL1380124.1"/>
    <property type="molecule type" value="Genomic_DNA"/>
</dbReference>
<dbReference type="Proteomes" id="UP001497516">
    <property type="component" value="Chromosome 4"/>
</dbReference>
<dbReference type="SUPFAM" id="SSF56808">
    <property type="entry name" value="Ribosomal protein L1"/>
    <property type="match status" value="1"/>
</dbReference>
<keyword evidence="2" id="KW-0689">Ribosomal protein</keyword>
<proteinExistence type="inferred from homology"/>
<evidence type="ECO:0000256" key="2">
    <source>
        <dbReference type="ARBA" id="ARBA00022980"/>
    </source>
</evidence>
<feature type="compositionally biased region" description="Low complexity" evidence="6">
    <location>
        <begin position="73"/>
        <end position="87"/>
    </location>
</feature>
<evidence type="ECO:0000256" key="3">
    <source>
        <dbReference type="ARBA" id="ARBA00023274"/>
    </source>
</evidence>
<dbReference type="Pfam" id="PF00687">
    <property type="entry name" value="Ribosomal_L1"/>
    <property type="match status" value="1"/>
</dbReference>
<feature type="compositionally biased region" description="Pro residues" evidence="6">
    <location>
        <begin position="37"/>
        <end position="47"/>
    </location>
</feature>
<dbReference type="GO" id="GO:1990904">
    <property type="term" value="C:ribonucleoprotein complex"/>
    <property type="evidence" value="ECO:0007669"/>
    <property type="project" value="UniProtKB-KW"/>
</dbReference>
<dbReference type="PANTHER" id="PTHR36427">
    <property type="entry name" value="54S RIBOSOMAL PROTEIN L1, MITOCHONDRIAL"/>
    <property type="match status" value="1"/>
</dbReference>
<dbReference type="InterPro" id="IPR028364">
    <property type="entry name" value="Ribosomal_uL1/biogenesis"/>
</dbReference>
<protein>
    <recommendedName>
        <fullName evidence="5">CL1</fullName>
    </recommendedName>
</protein>
<dbReference type="AlphaFoldDB" id="A0AAV2E2T0"/>
<keyword evidence="8" id="KW-1185">Reference proteome</keyword>
<comment type="similarity">
    <text evidence="1">Belongs to the universal ribosomal protein uL1 family.</text>
</comment>
<keyword evidence="3" id="KW-0687">Ribonucleoprotein</keyword>
<feature type="region of interest" description="Disordered" evidence="6">
    <location>
        <begin position="29"/>
        <end position="109"/>
    </location>
</feature>
<dbReference type="FunFam" id="3.40.50.790:FF:000001">
    <property type="entry name" value="50S ribosomal protein L1"/>
    <property type="match status" value="1"/>
</dbReference>
<dbReference type="Gene3D" id="3.30.190.20">
    <property type="match status" value="1"/>
</dbReference>
<organism evidence="7 8">
    <name type="scientific">Linum trigynum</name>
    <dbReference type="NCBI Taxonomy" id="586398"/>
    <lineage>
        <taxon>Eukaryota</taxon>
        <taxon>Viridiplantae</taxon>
        <taxon>Streptophyta</taxon>
        <taxon>Embryophyta</taxon>
        <taxon>Tracheophyta</taxon>
        <taxon>Spermatophyta</taxon>
        <taxon>Magnoliopsida</taxon>
        <taxon>eudicotyledons</taxon>
        <taxon>Gunneridae</taxon>
        <taxon>Pentapetalae</taxon>
        <taxon>rosids</taxon>
        <taxon>fabids</taxon>
        <taxon>Malpighiales</taxon>
        <taxon>Linaceae</taxon>
        <taxon>Linum</taxon>
    </lineage>
</organism>
<sequence>MAVTKLLLSQSRRHFTARVPSQFLLSQRWFSSDSDPNPAPPPPPNPRVSPVLVQPVSYAPKPKQPEPEPNSEAASSQQSSAQSSQQQFTRRPREFPASPEARTNWTREEARYVKDSPNVVPVSYAPRVAPLPEDKLGTQGGENGGGGVEGSAKDGEDMQSETRRILSENRAMRRIRQMVPEKELEVVPFPRLIVPVKRTEKRPLLELMDAIRQVKANARTTFDETIEAHARLGIDKSRSDLIVRGTLTLPHGGEKVLKVAFFAEGAEAEEARAAGADIVGGVELIEEILSAGKVDFDKCYTTRQLYPRVAKIARILNRHGLMPDAKQGTVVSDVTRAVKAAKQNQIKFRMDKSSIVHVGLGKASFSEESLRENIGAFMNALLQSKPAGLKKTSKYAGYVNSFHICSTMGEGFPISIQSLSKAVDHYNKVQLKS</sequence>